<dbReference type="Pfam" id="PF00226">
    <property type="entry name" value="DnaJ"/>
    <property type="match status" value="1"/>
</dbReference>
<evidence type="ECO:0000313" key="4">
    <source>
        <dbReference type="Ensembl" id="ENSRFEP00010028605.1"/>
    </source>
</evidence>
<reference evidence="4 5" key="2">
    <citation type="journal article" date="2018" name="Annu Rev Anim Biosci">
        <title>Bat Biology, Genomes, and the Bat1K Project: To Generate Chromosome-Level Genomes for All Living Bat Species.</title>
        <authorList>
            <person name="Teeling E.C."/>
            <person name="Vernes S.C."/>
            <person name="Davalos L.M."/>
            <person name="Ray D.A."/>
            <person name="Gilbert M.T.P."/>
            <person name="Myers E."/>
        </authorList>
    </citation>
    <scope>NUCLEOTIDE SEQUENCE</scope>
</reference>
<dbReference type="Gene3D" id="1.10.287.110">
    <property type="entry name" value="DnaJ domain"/>
    <property type="match status" value="1"/>
</dbReference>
<evidence type="ECO:0000313" key="5">
    <source>
        <dbReference type="Proteomes" id="UP000472240"/>
    </source>
</evidence>
<keyword evidence="1" id="KW-0143">Chaperone</keyword>
<feature type="compositionally biased region" description="Basic and acidic residues" evidence="2">
    <location>
        <begin position="110"/>
        <end position="134"/>
    </location>
</feature>
<keyword evidence="5" id="KW-1185">Reference proteome</keyword>
<reference evidence="4" key="4">
    <citation type="submission" date="2025-08" db="UniProtKB">
        <authorList>
            <consortium name="Ensembl"/>
        </authorList>
    </citation>
    <scope>IDENTIFICATION</scope>
</reference>
<evidence type="ECO:0000256" key="2">
    <source>
        <dbReference type="SAM" id="MobiDB-lite"/>
    </source>
</evidence>
<dbReference type="GeneTree" id="ENSGT00940000155707"/>
<protein>
    <recommendedName>
        <fullName evidence="3">J domain-containing protein</fullName>
    </recommendedName>
</protein>
<dbReference type="PANTHER" id="PTHR43888">
    <property type="entry name" value="DNAJ-LIKE-2, ISOFORM A-RELATED"/>
    <property type="match status" value="1"/>
</dbReference>
<accession>A0A671G123</accession>
<dbReference type="GO" id="GO:0030544">
    <property type="term" value="F:Hsp70 protein binding"/>
    <property type="evidence" value="ECO:0007669"/>
    <property type="project" value="InterPro"/>
</dbReference>
<dbReference type="Proteomes" id="UP000472240">
    <property type="component" value="Chromosome 23"/>
</dbReference>
<feature type="domain" description="J" evidence="3">
    <location>
        <begin position="6"/>
        <end position="68"/>
    </location>
</feature>
<reference evidence="4" key="5">
    <citation type="submission" date="2025-09" db="UniProtKB">
        <authorList>
            <consortium name="Ensembl"/>
        </authorList>
    </citation>
    <scope>IDENTIFICATION</scope>
</reference>
<dbReference type="InterPro" id="IPR036869">
    <property type="entry name" value="J_dom_sf"/>
</dbReference>
<proteinExistence type="predicted"/>
<organism evidence="4 5">
    <name type="scientific">Rhinolophus ferrumequinum</name>
    <name type="common">Greater horseshoe bat</name>
    <dbReference type="NCBI Taxonomy" id="59479"/>
    <lineage>
        <taxon>Eukaryota</taxon>
        <taxon>Metazoa</taxon>
        <taxon>Chordata</taxon>
        <taxon>Craniata</taxon>
        <taxon>Vertebrata</taxon>
        <taxon>Euteleostomi</taxon>
        <taxon>Mammalia</taxon>
        <taxon>Eutheria</taxon>
        <taxon>Laurasiatheria</taxon>
        <taxon>Chiroptera</taxon>
        <taxon>Yinpterochiroptera</taxon>
        <taxon>Rhinolophoidea</taxon>
        <taxon>Rhinolophidae</taxon>
        <taxon>Rhinolophinae</taxon>
        <taxon>Rhinolophus</taxon>
    </lineage>
</organism>
<dbReference type="InParanoid" id="A0A671G123"/>
<dbReference type="PRINTS" id="PR00625">
    <property type="entry name" value="JDOMAIN"/>
</dbReference>
<dbReference type="PROSITE" id="PS50076">
    <property type="entry name" value="DNAJ_2"/>
    <property type="match status" value="1"/>
</dbReference>
<feature type="compositionally biased region" description="Basic residues" evidence="2">
    <location>
        <begin position="100"/>
        <end position="109"/>
    </location>
</feature>
<sequence>KINTRDKKDLRENDRYKRQEELKKAYRKEALKYHPDKNPNEREEFKQISQAYKGLCDAKKMELYNKGGEQGIKEGGAGGGFGSAMDIFDTFWGGGGRMQKERRGKNVVHHSREEDSRSSHSQRPERWPEDNCPW</sequence>
<dbReference type="CDD" id="cd06257">
    <property type="entry name" value="DnaJ"/>
    <property type="match status" value="1"/>
</dbReference>
<dbReference type="InterPro" id="IPR001623">
    <property type="entry name" value="DnaJ_domain"/>
</dbReference>
<evidence type="ECO:0000259" key="3">
    <source>
        <dbReference type="PROSITE" id="PS50076"/>
    </source>
</evidence>
<reference evidence="4 5" key="1">
    <citation type="journal article" date="2015" name="Annu Rev Anim Biosci">
        <title>The Genome 10K Project: a way forward.</title>
        <authorList>
            <person name="Koepfli K.P."/>
            <person name="Paten B."/>
            <person name="O'Brien S.J."/>
            <person name="Koepfli K.P."/>
            <person name="Paten B."/>
            <person name="Antunes A."/>
            <person name="Belov K."/>
            <person name="Bustamante C."/>
            <person name="Castoe T.A."/>
            <person name="Clawson H."/>
            <person name="Crawford A.J."/>
            <person name="Diekhans M."/>
            <person name="Distel D."/>
            <person name="Durbin R."/>
            <person name="Earl D."/>
            <person name="Fujita M.K."/>
            <person name="Gamble T."/>
            <person name="Georges A."/>
            <person name="Gemmell N."/>
            <person name="Gilbert M.T."/>
            <person name="Graves J.M."/>
            <person name="Green R.E."/>
            <person name="Hickey G."/>
            <person name="Jarvis E.D."/>
            <person name="Johnson W."/>
            <person name="Komissarov A."/>
            <person name="Korf I."/>
            <person name="Kuhn R."/>
            <person name="Larkin D.M."/>
            <person name="Lewin H."/>
            <person name="Lopez J.V."/>
            <person name="Ma J."/>
            <person name="Marques-Bonet T."/>
            <person name="Miller W."/>
            <person name="Murphy R."/>
            <person name="Pevzner P."/>
            <person name="Shapiro B."/>
            <person name="Steiner C."/>
            <person name="Tamazian G."/>
            <person name="Venkatesh B."/>
            <person name="Wang J."/>
            <person name="Wayne R."/>
            <person name="Wiley E."/>
            <person name="Yang H."/>
            <person name="Zhang G."/>
            <person name="Haussler D."/>
            <person name="Ryder O."/>
            <person name="O'Brien S.J."/>
        </authorList>
    </citation>
    <scope>NUCLEOTIDE SEQUENCE</scope>
</reference>
<name>A0A671G123_RHIFE</name>
<dbReference type="Ensembl" id="ENSRFET00010031058.1">
    <property type="protein sequence ID" value="ENSRFEP00010028605.1"/>
    <property type="gene ID" value="ENSRFEG00010018986.1"/>
</dbReference>
<reference evidence="5" key="3">
    <citation type="submission" date="2018-12" db="EMBL/GenBank/DDBJ databases">
        <title>G10K-VGP greater horseshoe bat female genome, primary haplotype.</title>
        <authorList>
            <person name="Teeling E."/>
            <person name="Myers G."/>
            <person name="Vernes S."/>
            <person name="Pippel M."/>
            <person name="Winkler S."/>
            <person name="Fedrigo O."/>
            <person name="Rhie A."/>
            <person name="Koren S."/>
            <person name="Phillippy A."/>
            <person name="Lewin H."/>
            <person name="Damas J."/>
            <person name="Howe K."/>
            <person name="Mountcastle J."/>
            <person name="Jarvis E.D."/>
        </authorList>
    </citation>
    <scope>NUCLEOTIDE SEQUENCE [LARGE SCALE GENOMIC DNA]</scope>
</reference>
<dbReference type="SMART" id="SM00271">
    <property type="entry name" value="DnaJ"/>
    <property type="match status" value="1"/>
</dbReference>
<dbReference type="SUPFAM" id="SSF46565">
    <property type="entry name" value="Chaperone J-domain"/>
    <property type="match status" value="1"/>
</dbReference>
<evidence type="ECO:0000256" key="1">
    <source>
        <dbReference type="ARBA" id="ARBA00023186"/>
    </source>
</evidence>
<feature type="region of interest" description="Disordered" evidence="2">
    <location>
        <begin position="94"/>
        <end position="134"/>
    </location>
</feature>
<dbReference type="AlphaFoldDB" id="A0A671G123"/>
<dbReference type="GO" id="GO:0006457">
    <property type="term" value="P:protein folding"/>
    <property type="evidence" value="ECO:0007669"/>
    <property type="project" value="InterPro"/>
</dbReference>
<dbReference type="InterPro" id="IPR044713">
    <property type="entry name" value="DNJA1/2-like"/>
</dbReference>